<evidence type="ECO:0000256" key="1">
    <source>
        <dbReference type="ARBA" id="ARBA00006768"/>
    </source>
</evidence>
<dbReference type="OMA" id="PAMTYSM"/>
<dbReference type="Bgee" id="ENSLACG00000017519">
    <property type="expression patterns" value="Expressed in pelvic fin and 1 other cell type or tissue"/>
</dbReference>
<evidence type="ECO:0000256" key="6">
    <source>
        <dbReference type="ARBA" id="ARBA00066430"/>
    </source>
</evidence>
<dbReference type="EMBL" id="AFYH01010942">
    <property type="status" value="NOT_ANNOTATED_CDS"/>
    <property type="molecule type" value="Genomic_DNA"/>
</dbReference>
<reference evidence="12" key="1">
    <citation type="submission" date="2011-08" db="EMBL/GenBank/DDBJ databases">
        <title>The draft genome of Latimeria chalumnae.</title>
        <authorList>
            <person name="Di Palma F."/>
            <person name="Alfoldi J."/>
            <person name="Johnson J."/>
            <person name="Berlin A."/>
            <person name="Gnerre S."/>
            <person name="Jaffe D."/>
            <person name="MacCallum I."/>
            <person name="Young S."/>
            <person name="Walker B.J."/>
            <person name="Lander E."/>
            <person name="Lindblad-Toh K."/>
        </authorList>
    </citation>
    <scope>NUCLEOTIDE SEQUENCE [LARGE SCALE GENOMIC DNA]</scope>
    <source>
        <strain evidence="12">Wild caught</strain>
    </source>
</reference>
<dbReference type="EMBL" id="AFYH01010941">
    <property type="status" value="NOT_ANNOTATED_CDS"/>
    <property type="molecule type" value="Genomic_DNA"/>
</dbReference>
<evidence type="ECO:0000259" key="9">
    <source>
        <dbReference type="Pfam" id="PF03632"/>
    </source>
</evidence>
<evidence type="ECO:0000256" key="7">
    <source>
        <dbReference type="ARBA" id="ARBA00071505"/>
    </source>
</evidence>
<evidence type="ECO:0000313" key="11">
    <source>
        <dbReference type="Ensembl" id="ENSLACP00000019930.1"/>
    </source>
</evidence>
<evidence type="ECO:0000256" key="4">
    <source>
        <dbReference type="ARBA" id="ARBA00051415"/>
    </source>
</evidence>
<dbReference type="Gene3D" id="2.60.420.10">
    <property type="entry name" value="Maltose phosphorylase, domain 3"/>
    <property type="match status" value="1"/>
</dbReference>
<evidence type="ECO:0000256" key="8">
    <source>
        <dbReference type="ARBA" id="ARBA00079982"/>
    </source>
</evidence>
<comment type="catalytic activity">
    <reaction evidence="4">
        <text>(5R)-5-O-[alpha-D-glucosyl-(1-&gt;2)-beta-D-galactosyl]-5-hydroxy-L-lysyl-[collagen] + H2O = (5R)-5-O-(beta-D-galactosyl)-5-hydroxy-L-lysyl-[collagen] + D-glucose</text>
        <dbReference type="Rhea" id="RHEA:11068"/>
        <dbReference type="Rhea" id="RHEA-COMP:12753"/>
        <dbReference type="Rhea" id="RHEA-COMP:12754"/>
        <dbReference type="ChEBI" id="CHEBI:4167"/>
        <dbReference type="ChEBI" id="CHEBI:15377"/>
        <dbReference type="ChEBI" id="CHEBI:133443"/>
        <dbReference type="ChEBI" id="CHEBI:133452"/>
        <dbReference type="EC" id="3.2.1.107"/>
    </reaction>
</comment>
<evidence type="ECO:0000256" key="5">
    <source>
        <dbReference type="ARBA" id="ARBA00053339"/>
    </source>
</evidence>
<comment type="function">
    <text evidence="5">Catalyzes the hydrolysis of glucose from the disaccharide unit linked to hydroxylysine residues of collagen and collagen-like proteins.</text>
</comment>
<dbReference type="InParanoid" id="H3BDF9"/>
<dbReference type="InterPro" id="IPR005194">
    <property type="entry name" value="Glyco_hydro_65_C"/>
</dbReference>
<dbReference type="FunCoup" id="H3BDF9">
    <property type="interactions" value="421"/>
</dbReference>
<dbReference type="GO" id="GO:0005975">
    <property type="term" value="P:carbohydrate metabolic process"/>
    <property type="evidence" value="ECO:0007669"/>
    <property type="project" value="InterPro"/>
</dbReference>
<sequence length="689" mass="77440">LERVDDDPAVFTSDRLPSDPRFLATVANGYLGTRMYGDVLHVNGVYNGSAKECHRADVPSTINVKLNMPNEKSFKQTFTLNTRTGTFSHTLACQDYVVTQRIFAHRSFVNLLVFSVSVQRLVASGQPIAVQLLSSFSPQSPDIDFKSGPDFKGGRYVYGETLIPEVEHCPQSSVHMIWTPAPKSLTLPVGKQRGSWVFLTAVAESASEAQSCFSEGLSMIATSQLYPSHRDAWAELWRTSCVEVEGHFFLSQALYGCFYYLFSSLPPLKPTDFLFNGISPGGLSNGSKDQDYWGHVFWDQDIWMYPNVLLFYPELARAILKYRISTLKGALANAQQQGHKGAKYPWESAVTGYEVCPEAIYGTQEIHITGDVSFAFQLYFYFTQDLELFRKDGGWEVIAAIAEYWSSRVTWNAAGSCYDIKGVMPPDEYYSSVNNSVYTNVVAKYSLEFAVNLASKLQIPIPPEWLKIAEKIKVPFDLERQYHPEFDGYRLGKSVKQADAVLLGFPLMYPMSLDVRKNDLEIYEAVTSPEGPAMTWSMFAVGWMELKESKMAQNQLKKCFSNIQEPFKIWTECSNGSGAVNFLTGMGGFLQAVLFGYTGFRITKVCLYFDPMLPEDIRELKIIGVHYLGNKLDFTLTKDTVTVELTRIWVPQHSFLEIVLNASAKRFPLNEGHPVTFAFGAGKVQKQTS</sequence>
<dbReference type="EC" id="3.2.1.107" evidence="6"/>
<dbReference type="eggNOG" id="KOG4125">
    <property type="taxonomic scope" value="Eukaryota"/>
</dbReference>
<dbReference type="InterPro" id="IPR005195">
    <property type="entry name" value="Glyco_hydro_65_M"/>
</dbReference>
<proteinExistence type="inferred from homology"/>
<dbReference type="SUPFAM" id="SSF48208">
    <property type="entry name" value="Six-hairpin glycosidases"/>
    <property type="match status" value="1"/>
</dbReference>
<evidence type="ECO:0000313" key="12">
    <source>
        <dbReference type="Proteomes" id="UP000008672"/>
    </source>
</evidence>
<keyword evidence="3" id="KW-0326">Glycosidase</keyword>
<feature type="domain" description="Glycoside hydrolase family 65 central catalytic" evidence="9">
    <location>
        <begin position="286"/>
        <end position="489"/>
    </location>
</feature>
<keyword evidence="12" id="KW-1185">Reference proteome</keyword>
<dbReference type="PANTHER" id="PTHR11051">
    <property type="entry name" value="GLYCOSYL HYDROLASE-RELATED"/>
    <property type="match status" value="1"/>
</dbReference>
<dbReference type="Pfam" id="PF03632">
    <property type="entry name" value="Glyco_hydro_65m"/>
    <property type="match status" value="1"/>
</dbReference>
<dbReference type="GeneTree" id="ENSGT00390000006297"/>
<reference evidence="11" key="2">
    <citation type="submission" date="2025-08" db="UniProtKB">
        <authorList>
            <consortium name="Ensembl"/>
        </authorList>
    </citation>
    <scope>IDENTIFICATION</scope>
</reference>
<accession>H3BDF9</accession>
<name>H3BDF9_LATCH</name>
<evidence type="ECO:0000259" key="10">
    <source>
        <dbReference type="Pfam" id="PF03633"/>
    </source>
</evidence>
<gene>
    <name evidence="11" type="primary">PGGHG</name>
</gene>
<dbReference type="FunFam" id="2.60.420.10:FF:000003">
    <property type="entry name" value="Protein-glucosylgalactosylhydroxylysine glucosidase"/>
    <property type="match status" value="1"/>
</dbReference>
<dbReference type="Ensembl" id="ENSLACT00000020068.1">
    <property type="protein sequence ID" value="ENSLACP00000019930.1"/>
    <property type="gene ID" value="ENSLACG00000017519.1"/>
</dbReference>
<evidence type="ECO:0000256" key="2">
    <source>
        <dbReference type="ARBA" id="ARBA00022801"/>
    </source>
</evidence>
<dbReference type="PANTHER" id="PTHR11051:SF8">
    <property type="entry name" value="PROTEIN-GLUCOSYLGALACTOSYLHYDROXYLYSINE GLUCOSIDASE"/>
    <property type="match status" value="1"/>
</dbReference>
<dbReference type="FunFam" id="1.50.10.10:FF:000023">
    <property type="entry name" value="Protein-glucosylgalactosylhydroxylysine glucosidase"/>
    <property type="match status" value="1"/>
</dbReference>
<dbReference type="AlphaFoldDB" id="H3BDF9"/>
<dbReference type="GO" id="GO:0005829">
    <property type="term" value="C:cytosol"/>
    <property type="evidence" value="ECO:0007669"/>
    <property type="project" value="TreeGrafter"/>
</dbReference>
<dbReference type="HOGENOM" id="CLU_006285_4_2_1"/>
<dbReference type="EMBL" id="AFYH01010943">
    <property type="status" value="NOT_ANNOTATED_CDS"/>
    <property type="molecule type" value="Genomic_DNA"/>
</dbReference>
<organism evidence="11 12">
    <name type="scientific">Latimeria chalumnae</name>
    <name type="common">Coelacanth</name>
    <dbReference type="NCBI Taxonomy" id="7897"/>
    <lineage>
        <taxon>Eukaryota</taxon>
        <taxon>Metazoa</taxon>
        <taxon>Chordata</taxon>
        <taxon>Craniata</taxon>
        <taxon>Vertebrata</taxon>
        <taxon>Euteleostomi</taxon>
        <taxon>Coelacanthiformes</taxon>
        <taxon>Coelacanthidae</taxon>
        <taxon>Latimeria</taxon>
    </lineage>
</organism>
<dbReference type="InterPro" id="IPR012341">
    <property type="entry name" value="6hp_glycosidase-like_sf"/>
</dbReference>
<protein>
    <recommendedName>
        <fullName evidence="7">Protein-glucosylgalactosylhydroxylysine glucosidase</fullName>
        <ecNumber evidence="6">3.2.1.107</ecNumber>
    </recommendedName>
    <alternativeName>
        <fullName evidence="8">Acid trehalase-like protein 1</fullName>
    </alternativeName>
</protein>
<evidence type="ECO:0000256" key="3">
    <source>
        <dbReference type="ARBA" id="ARBA00023295"/>
    </source>
</evidence>
<dbReference type="GO" id="GO:0047402">
    <property type="term" value="F:protein-glucosylgalactosylhydroxylysine glucosidase activity"/>
    <property type="evidence" value="ECO:0007669"/>
    <property type="project" value="UniProtKB-EC"/>
</dbReference>
<comment type="similarity">
    <text evidence="1">Belongs to the glycosyl hydrolase 65 family.</text>
</comment>
<feature type="domain" description="Glycoside hydrolase family 65 C-terminal" evidence="10">
    <location>
        <begin position="606"/>
        <end position="646"/>
    </location>
</feature>
<dbReference type="STRING" id="7897.ENSLACP00000019930"/>
<dbReference type="Pfam" id="PF03633">
    <property type="entry name" value="Glyco_hydro_65C"/>
    <property type="match status" value="1"/>
</dbReference>
<dbReference type="Proteomes" id="UP000008672">
    <property type="component" value="Unassembled WGS sequence"/>
</dbReference>
<dbReference type="InterPro" id="IPR008928">
    <property type="entry name" value="6-hairpin_glycosidase_sf"/>
</dbReference>
<keyword evidence="2" id="KW-0378">Hydrolase</keyword>
<reference evidence="11" key="3">
    <citation type="submission" date="2025-09" db="UniProtKB">
        <authorList>
            <consortium name="Ensembl"/>
        </authorList>
    </citation>
    <scope>IDENTIFICATION</scope>
</reference>
<dbReference type="Gene3D" id="1.50.10.10">
    <property type="match status" value="1"/>
</dbReference>